<organism evidence="11 12">
    <name type="scientific">Kangiella koreensis (strain DSM 16069 / JCM 12317 / KCTC 12182 / SW-125)</name>
    <dbReference type="NCBI Taxonomy" id="523791"/>
    <lineage>
        <taxon>Bacteria</taxon>
        <taxon>Pseudomonadati</taxon>
        <taxon>Pseudomonadota</taxon>
        <taxon>Gammaproteobacteria</taxon>
        <taxon>Kangiellales</taxon>
        <taxon>Kangiellaceae</taxon>
        <taxon>Kangiella</taxon>
    </lineage>
</organism>
<dbReference type="PANTHER" id="PTHR38779:SF2">
    <property type="entry name" value="TYPE II SECRETION SYSTEM PROTEIN I-RELATED"/>
    <property type="match status" value="1"/>
</dbReference>
<dbReference type="RefSeq" id="WP_015781325.1">
    <property type="nucleotide sequence ID" value="NC_013166.1"/>
</dbReference>
<accession>C7R8F5</accession>
<evidence type="ECO:0000256" key="8">
    <source>
        <dbReference type="ARBA" id="ARBA00023136"/>
    </source>
</evidence>
<dbReference type="Pfam" id="PF02501">
    <property type="entry name" value="T2SSI"/>
    <property type="match status" value="1"/>
</dbReference>
<dbReference type="GO" id="GO:0015628">
    <property type="term" value="P:protein secretion by the type II secretion system"/>
    <property type="evidence" value="ECO:0007669"/>
    <property type="project" value="UniProtKB-UniRule"/>
</dbReference>
<dbReference type="NCBIfam" id="TIGR01707">
    <property type="entry name" value="gspI"/>
    <property type="match status" value="1"/>
</dbReference>
<dbReference type="Proteomes" id="UP000001231">
    <property type="component" value="Chromosome"/>
</dbReference>
<dbReference type="AlphaFoldDB" id="C7R8F5"/>
<dbReference type="STRING" id="523791.Kkor_2311"/>
<comment type="subcellular location">
    <subcellularLocation>
        <location evidence="1 9">Cell inner membrane</location>
        <topology evidence="1 9">Single-pass membrane protein</topology>
    </subcellularLocation>
</comment>
<dbReference type="InterPro" id="IPR010052">
    <property type="entry name" value="T2SS_protein-GspI"/>
</dbReference>
<keyword evidence="8" id="KW-0472">Membrane</keyword>
<proteinExistence type="inferred from homology"/>
<name>C7R8F5_KANKD</name>
<evidence type="ECO:0000256" key="4">
    <source>
        <dbReference type="ARBA" id="ARBA00022481"/>
    </source>
</evidence>
<dbReference type="eggNOG" id="COG2165">
    <property type="taxonomic scope" value="Bacteria"/>
</dbReference>
<evidence type="ECO:0000256" key="1">
    <source>
        <dbReference type="ARBA" id="ARBA00004377"/>
    </source>
</evidence>
<keyword evidence="12" id="KW-1185">Reference proteome</keyword>
<keyword evidence="5 9" id="KW-0997">Cell inner membrane</keyword>
<evidence type="ECO:0000313" key="11">
    <source>
        <dbReference type="EMBL" id="ACV27720.1"/>
    </source>
</evidence>
<evidence type="ECO:0000256" key="6">
    <source>
        <dbReference type="ARBA" id="ARBA00022692"/>
    </source>
</evidence>
<comment type="function">
    <text evidence="9">Component of the type II secretion system required for the energy-dependent secretion of extracellular factors such as proteases and toxins from the periplasm.</text>
</comment>
<dbReference type="GO" id="GO:0015627">
    <property type="term" value="C:type II protein secretion system complex"/>
    <property type="evidence" value="ECO:0007669"/>
    <property type="project" value="UniProtKB-UniRule"/>
</dbReference>
<dbReference type="EMBL" id="CP001707">
    <property type="protein sequence ID" value="ACV27720.1"/>
    <property type="molecule type" value="Genomic_DNA"/>
</dbReference>
<comment type="similarity">
    <text evidence="2 9">Belongs to the GSP I family.</text>
</comment>
<gene>
    <name evidence="11" type="ordered locus">Kkor_2311</name>
</gene>
<evidence type="ECO:0000256" key="7">
    <source>
        <dbReference type="ARBA" id="ARBA00022989"/>
    </source>
</evidence>
<comment type="subunit">
    <text evidence="9">Type II secretion is composed of four main components: the outer membrane complex, the inner membrane complex, the cytoplasmic secretion ATPase and the periplasm-spanning pseudopilus.</text>
</comment>
<dbReference type="HOGENOM" id="CLU_121289_6_0_6"/>
<evidence type="ECO:0000256" key="3">
    <source>
        <dbReference type="ARBA" id="ARBA00022475"/>
    </source>
</evidence>
<sequence>MKSIMGKRQKGLSLLELLIALAVFAIFITPMLTGLYAASVTAIGNAKERTLASYIAQNHLAELQLNDEWPSVGRKQGEVEFVGQEWRWEQEVANTADENMRRVTVVILTGEQGSFSMIGFVGKKEKD</sequence>
<evidence type="ECO:0000256" key="5">
    <source>
        <dbReference type="ARBA" id="ARBA00022519"/>
    </source>
</evidence>
<dbReference type="InParanoid" id="C7R8F5"/>
<protein>
    <recommendedName>
        <fullName evidence="9">Type II secretion system protein I</fullName>
        <shortName evidence="9">T2SS minor pseudopilin I</shortName>
    </recommendedName>
</protein>
<evidence type="ECO:0000256" key="9">
    <source>
        <dbReference type="RuleBase" id="RU368030"/>
    </source>
</evidence>
<dbReference type="NCBIfam" id="TIGR02532">
    <property type="entry name" value="IV_pilin_GFxxxE"/>
    <property type="match status" value="1"/>
</dbReference>
<dbReference type="SUPFAM" id="SSF54523">
    <property type="entry name" value="Pili subunits"/>
    <property type="match status" value="1"/>
</dbReference>
<evidence type="ECO:0000256" key="2">
    <source>
        <dbReference type="ARBA" id="ARBA00008358"/>
    </source>
</evidence>
<dbReference type="GO" id="GO:0005886">
    <property type="term" value="C:plasma membrane"/>
    <property type="evidence" value="ECO:0007669"/>
    <property type="project" value="UniProtKB-SubCell"/>
</dbReference>
<dbReference type="InterPro" id="IPR045584">
    <property type="entry name" value="Pilin-like"/>
</dbReference>
<evidence type="ECO:0000313" key="12">
    <source>
        <dbReference type="Proteomes" id="UP000001231"/>
    </source>
</evidence>
<dbReference type="Gene3D" id="3.30.1300.30">
    <property type="entry name" value="GSPII I/J protein-like"/>
    <property type="match status" value="1"/>
</dbReference>
<keyword evidence="7" id="KW-1133">Transmembrane helix</keyword>
<dbReference type="Pfam" id="PF07963">
    <property type="entry name" value="N_methyl"/>
    <property type="match status" value="1"/>
</dbReference>
<dbReference type="InterPro" id="IPR012902">
    <property type="entry name" value="N_methyl_site"/>
</dbReference>
<dbReference type="InterPro" id="IPR003413">
    <property type="entry name" value="T2SS_GspI_C"/>
</dbReference>
<dbReference type="PANTHER" id="PTHR38779">
    <property type="entry name" value="TYPE II SECRETION SYSTEM PROTEIN I-RELATED"/>
    <property type="match status" value="1"/>
</dbReference>
<reference evidence="11 12" key="1">
    <citation type="journal article" date="2009" name="Stand. Genomic Sci.">
        <title>Complete genome sequence of Kangiella koreensis type strain (SW-125).</title>
        <authorList>
            <person name="Han C."/>
            <person name="Sikorski J."/>
            <person name="Lapidus A."/>
            <person name="Nolan M."/>
            <person name="Glavina Del Rio T."/>
            <person name="Tice H."/>
            <person name="Cheng J.F."/>
            <person name="Lucas S."/>
            <person name="Chen F."/>
            <person name="Copeland A."/>
            <person name="Ivanova N."/>
            <person name="Mavromatis K."/>
            <person name="Ovchinnikova G."/>
            <person name="Pati A."/>
            <person name="Bruce D."/>
            <person name="Goodwin L."/>
            <person name="Pitluck S."/>
            <person name="Chen A."/>
            <person name="Palaniappan K."/>
            <person name="Land M."/>
            <person name="Hauser L."/>
            <person name="Chang Y.J."/>
            <person name="Jeffries C.D."/>
            <person name="Chain P."/>
            <person name="Saunders E."/>
            <person name="Brettin T."/>
            <person name="Goker M."/>
            <person name="Tindall B.J."/>
            <person name="Bristow J."/>
            <person name="Eisen J.A."/>
            <person name="Markowitz V."/>
            <person name="Hugenholtz P."/>
            <person name="Kyrpides N.C."/>
            <person name="Klenk H.P."/>
            <person name="Detter J.C."/>
        </authorList>
    </citation>
    <scope>NUCLEOTIDE SEQUENCE [LARGE SCALE GENOMIC DNA]</scope>
    <source>
        <strain evidence="12">DSM 16069 / KCTC 12182 / SW-125</strain>
    </source>
</reference>
<evidence type="ECO:0000259" key="10">
    <source>
        <dbReference type="Pfam" id="PF02501"/>
    </source>
</evidence>
<comment type="PTM">
    <text evidence="9">Cleaved by prepilin peptidase.</text>
</comment>
<keyword evidence="6" id="KW-0812">Transmembrane</keyword>
<keyword evidence="3" id="KW-1003">Cell membrane</keyword>
<feature type="domain" description="Type II secretion system protein GspI C-terminal" evidence="10">
    <location>
        <begin position="47"/>
        <end position="112"/>
    </location>
</feature>
<keyword evidence="4 9" id="KW-0488">Methylation</keyword>
<dbReference type="KEGG" id="kko:Kkor_2311"/>